<gene>
    <name evidence="2" type="ORF">DdX_02799</name>
</gene>
<dbReference type="Proteomes" id="UP001201812">
    <property type="component" value="Unassembled WGS sequence"/>
</dbReference>
<sequence length="1018" mass="117995">MITPEESRKILAEIFRNEEDKENSDEEVVAEDATNGEFREKLKHILTNTVEAKYTELDKWLIAFDYLQSEALERITPVVTTCLLTAYNSDTYTESFIDSFENRHILGRVSNADQNDWELTKDVIKSLLERVIAWKASSKGVLPEVYEEFVVPPLPRRRVQRLRLRVTITNYPGFQQDDENVRRNLGRLDINELNRCDGIITREDWGEIQSKRIQKYAQTFKPRVIEDDPYGFDDAEPEADVAVIDNHNSSFIAECNILEARTSTDVSGTSAEYENAQVRSSSRSHVGIPLGRLEARQKAASHIADLPHEGRISINRTVAQKRINSSKYRDQEQVKSPKKRVQYEYDEERPLSPPVRQIEPPEPARFLRSCLKKPTSFAAKKKCKIGFYEEVKYIEFEVEEVMAPCPGPQPFQTPSTDQFTTEEKTRNTTGLITNPNTWQLPHVDSLCPIKKRTNPDLLSKTKMAAHKREICVAYEDFCKKMAEYSDEVFRLNTLVTRLPFPKMPEWLLEAMNDECASEFPKEIQCIFIAYGFEIETLFSDDKSNIPFDFIMDLYTWLKNNAENTSYTYQKQLYNDERTVLEVTIDRRCPKIIAINVPEVGSYKRQFAAYNKRLKKYVDNLIEEEPESASYIGLLNWAELVNKHPDQKAMQTVEGRTRLLVEHMNKEYGEIYGNHKPEAVPLLPLEVQNFHLSLSKLNTGGFSIENDWPSGYNYEMCEAECMKNFDYSAVHPTYETNRYSNIQPSLKHPIKIFNVSSAEHSTDYVKIHARRVLSNRTLVIRTKNELTLTMAPEVIHFCSHLFFDRCYERIFMEVGFTSAFFKLCCDVKRKLERKITQIKSKLLCLDLNWAIVNHQYIQPPLFINLAIPATIYPQHCITLLKFVPFGVKTSKVMTFTPYIGTIMDYFFGLAVKNTTTECVFDSIQFDNTFFVLFLERFAKTPVHQIESIVPVVKFLTHPPAGNSIETWLESLSNCSRSLRSANLFEFIHQHCRSKVQISYGEVRDVRNNIKYLIELKVFV</sequence>
<evidence type="ECO:0000313" key="2">
    <source>
        <dbReference type="EMBL" id="KAI1726104.1"/>
    </source>
</evidence>
<organism evidence="2 3">
    <name type="scientific">Ditylenchus destructor</name>
    <dbReference type="NCBI Taxonomy" id="166010"/>
    <lineage>
        <taxon>Eukaryota</taxon>
        <taxon>Metazoa</taxon>
        <taxon>Ecdysozoa</taxon>
        <taxon>Nematoda</taxon>
        <taxon>Chromadorea</taxon>
        <taxon>Rhabditida</taxon>
        <taxon>Tylenchina</taxon>
        <taxon>Tylenchomorpha</taxon>
        <taxon>Sphaerularioidea</taxon>
        <taxon>Anguinidae</taxon>
        <taxon>Anguininae</taxon>
        <taxon>Ditylenchus</taxon>
    </lineage>
</organism>
<reference evidence="2" key="1">
    <citation type="submission" date="2022-01" db="EMBL/GenBank/DDBJ databases">
        <title>Genome Sequence Resource for Two Populations of Ditylenchus destructor, the Migratory Endoparasitic Phytonematode.</title>
        <authorList>
            <person name="Zhang H."/>
            <person name="Lin R."/>
            <person name="Xie B."/>
        </authorList>
    </citation>
    <scope>NUCLEOTIDE SEQUENCE</scope>
    <source>
        <strain evidence="2">BazhouSP</strain>
    </source>
</reference>
<dbReference type="EMBL" id="JAKKPZ010000002">
    <property type="protein sequence ID" value="KAI1726104.1"/>
    <property type="molecule type" value="Genomic_DNA"/>
</dbReference>
<proteinExistence type="predicted"/>
<feature type="region of interest" description="Disordered" evidence="1">
    <location>
        <begin position="325"/>
        <end position="360"/>
    </location>
</feature>
<keyword evidence="3" id="KW-1185">Reference proteome</keyword>
<accession>A0AAD4NF40</accession>
<dbReference type="AlphaFoldDB" id="A0AAD4NF40"/>
<name>A0AAD4NF40_9BILA</name>
<protein>
    <submittedName>
        <fullName evidence="2">Uncharacterized protein</fullName>
    </submittedName>
</protein>
<evidence type="ECO:0000256" key="1">
    <source>
        <dbReference type="SAM" id="MobiDB-lite"/>
    </source>
</evidence>
<evidence type="ECO:0000313" key="3">
    <source>
        <dbReference type="Proteomes" id="UP001201812"/>
    </source>
</evidence>
<comment type="caution">
    <text evidence="2">The sequence shown here is derived from an EMBL/GenBank/DDBJ whole genome shotgun (WGS) entry which is preliminary data.</text>
</comment>